<comment type="subcellular location">
    <subcellularLocation>
        <location evidence="1">Cell outer membrane</location>
        <topology evidence="1">Multi-pass membrane protein</topology>
    </subcellularLocation>
</comment>
<feature type="signal peptide" evidence="8">
    <location>
        <begin position="1"/>
        <end position="21"/>
    </location>
</feature>
<feature type="chain" id="PRO_5015451735" description="Hemin receptor" evidence="8">
    <location>
        <begin position="22"/>
        <end position="506"/>
    </location>
</feature>
<name>A0A2T3HLJ1_9SPHI</name>
<evidence type="ECO:0000256" key="3">
    <source>
        <dbReference type="ARBA" id="ARBA00022452"/>
    </source>
</evidence>
<keyword evidence="6" id="KW-0472">Membrane</keyword>
<keyword evidence="5 8" id="KW-0732">Signal</keyword>
<keyword evidence="3" id="KW-1134">Transmembrane beta strand</keyword>
<evidence type="ECO:0000256" key="7">
    <source>
        <dbReference type="ARBA" id="ARBA00023237"/>
    </source>
</evidence>
<proteinExistence type="inferred from homology"/>
<dbReference type="SUPFAM" id="SSF56935">
    <property type="entry name" value="Porins"/>
    <property type="match status" value="2"/>
</dbReference>
<evidence type="ECO:0000256" key="5">
    <source>
        <dbReference type="ARBA" id="ARBA00022729"/>
    </source>
</evidence>
<organism evidence="9 10">
    <name type="scientific">Pedobacter yulinensis</name>
    <dbReference type="NCBI Taxonomy" id="2126353"/>
    <lineage>
        <taxon>Bacteria</taxon>
        <taxon>Pseudomonadati</taxon>
        <taxon>Bacteroidota</taxon>
        <taxon>Sphingobacteriia</taxon>
        <taxon>Sphingobacteriales</taxon>
        <taxon>Sphingobacteriaceae</taxon>
        <taxon>Pedobacter</taxon>
    </lineage>
</organism>
<evidence type="ECO:0000256" key="4">
    <source>
        <dbReference type="ARBA" id="ARBA00022692"/>
    </source>
</evidence>
<comment type="similarity">
    <text evidence="2">Belongs to the OmpP1/FadL family.</text>
</comment>
<dbReference type="GO" id="GO:0009279">
    <property type="term" value="C:cell outer membrane"/>
    <property type="evidence" value="ECO:0007669"/>
    <property type="project" value="UniProtKB-SubCell"/>
</dbReference>
<dbReference type="EMBL" id="PYLS01000005">
    <property type="protein sequence ID" value="PST83289.1"/>
    <property type="molecule type" value="Genomic_DNA"/>
</dbReference>
<dbReference type="Gene3D" id="2.40.160.60">
    <property type="entry name" value="Outer membrane protein transport protein (OMPP1/FadL/TodX)"/>
    <property type="match status" value="1"/>
</dbReference>
<keyword evidence="10" id="KW-1185">Reference proteome</keyword>
<evidence type="ECO:0000256" key="8">
    <source>
        <dbReference type="SAM" id="SignalP"/>
    </source>
</evidence>
<dbReference type="InterPro" id="IPR005017">
    <property type="entry name" value="OMPP1/FadL/TodX"/>
</dbReference>
<sequence>MKKFSIMLAAITVAAASTAYAQYEGDALRFSQSNYGASARIRGLGGAQIGLGGDISSMGGNPAGMGFFTRSEFSFTPEFNQTSASTQYLGQASKSNKGMLNLNQLGVAWYNPTTRNTGENTDKGLLSVVLGINYNRNNDFSAFYDYAGTANSGPSIRNFFSELANETGLAPNNNGFAGLPAMAYDSFLINYDGTYGLGTPSSNSNRINDTRTGSVSELNFNVAFNISNEFYIGGSLGLVNTRYMRNLNYMEKGTVNVDPNETDQVSNPSIHNYDLTYRTSQESKGSGINARIGMIFRPVSEFRIGATLQTPTWFTVEDIYTETVDNRLTKASFSRNYTNTPDEFPFTYNLRTPLKGSLGASYVIGGTALISADIDYIDYASMVFNRNNNNGDAATIASNNNAVKNLYKEAVNFRFGAEYKLDLISLRAGYGINGSAFQNDDNGDFATKTYSGGLGYRVKNYSIDLAYQYHDYKSSFTTYGLADGSEPIADAKTGKNNIFLTVGLRF</sequence>
<dbReference type="OrthoDB" id="9765571at2"/>
<dbReference type="AlphaFoldDB" id="A0A2T3HLJ1"/>
<accession>A0A2T3HLJ1</accession>
<evidence type="ECO:0000313" key="10">
    <source>
        <dbReference type="Proteomes" id="UP000240912"/>
    </source>
</evidence>
<keyword evidence="4" id="KW-0812">Transmembrane</keyword>
<dbReference type="RefSeq" id="WP_107215549.1">
    <property type="nucleotide sequence ID" value="NZ_KZ686269.1"/>
</dbReference>
<evidence type="ECO:0000313" key="9">
    <source>
        <dbReference type="EMBL" id="PST83289.1"/>
    </source>
</evidence>
<dbReference type="Proteomes" id="UP000240912">
    <property type="component" value="Unassembled WGS sequence"/>
</dbReference>
<evidence type="ECO:0000256" key="6">
    <source>
        <dbReference type="ARBA" id="ARBA00023136"/>
    </source>
</evidence>
<reference evidence="9 10" key="1">
    <citation type="submission" date="2018-03" db="EMBL/GenBank/DDBJ databases">
        <authorList>
            <person name="Keele B.F."/>
        </authorList>
    </citation>
    <scope>NUCLEOTIDE SEQUENCE [LARGE SCALE GENOMIC DNA]</scope>
    <source>
        <strain evidence="9 10">YL28-9</strain>
    </source>
</reference>
<evidence type="ECO:0000256" key="2">
    <source>
        <dbReference type="ARBA" id="ARBA00008163"/>
    </source>
</evidence>
<keyword evidence="7" id="KW-0998">Cell outer membrane</keyword>
<dbReference type="PANTHER" id="PTHR35093">
    <property type="entry name" value="OUTER MEMBRANE PROTEIN NMB0088-RELATED"/>
    <property type="match status" value="1"/>
</dbReference>
<gene>
    <name evidence="9" type="ORF">C7T94_11955</name>
</gene>
<protein>
    <recommendedName>
        <fullName evidence="11">Hemin receptor</fullName>
    </recommendedName>
</protein>
<comment type="caution">
    <text evidence="9">The sequence shown here is derived from an EMBL/GenBank/DDBJ whole genome shotgun (WGS) entry which is preliminary data.</text>
</comment>
<evidence type="ECO:0000256" key="1">
    <source>
        <dbReference type="ARBA" id="ARBA00004571"/>
    </source>
</evidence>
<dbReference type="GO" id="GO:0015483">
    <property type="term" value="F:long-chain fatty acid transporting porin activity"/>
    <property type="evidence" value="ECO:0007669"/>
    <property type="project" value="TreeGrafter"/>
</dbReference>
<evidence type="ECO:0008006" key="11">
    <source>
        <dbReference type="Google" id="ProtNLM"/>
    </source>
</evidence>
<dbReference type="PANTHER" id="PTHR35093:SF8">
    <property type="entry name" value="OUTER MEMBRANE PROTEIN NMB0088-RELATED"/>
    <property type="match status" value="1"/>
</dbReference>